<dbReference type="Gene3D" id="2.30.29.30">
    <property type="entry name" value="Pleckstrin-homology domain (PH domain)/Phosphotyrosine-binding domain (PTB)"/>
    <property type="match status" value="1"/>
</dbReference>
<dbReference type="Gene3D" id="1.10.220.20">
    <property type="match status" value="1"/>
</dbReference>
<name>A0A0D7B9G3_9AGAR</name>
<feature type="region of interest" description="Disordered" evidence="1">
    <location>
        <begin position="1464"/>
        <end position="1520"/>
    </location>
</feature>
<feature type="region of interest" description="Disordered" evidence="1">
    <location>
        <begin position="514"/>
        <end position="659"/>
    </location>
</feature>
<feature type="compositionally biased region" description="Basic and acidic residues" evidence="1">
    <location>
        <begin position="9"/>
        <end position="27"/>
    </location>
</feature>
<dbReference type="Proteomes" id="UP000054007">
    <property type="component" value="Unassembled WGS sequence"/>
</dbReference>
<dbReference type="GO" id="GO:0005085">
    <property type="term" value="F:guanyl-nucleotide exchange factor activity"/>
    <property type="evidence" value="ECO:0007669"/>
    <property type="project" value="InterPro"/>
</dbReference>
<feature type="compositionally biased region" description="Acidic residues" evidence="1">
    <location>
        <begin position="72"/>
        <end position="87"/>
    </location>
</feature>
<feature type="domain" description="SEC7" evidence="2">
    <location>
        <begin position="1082"/>
        <end position="1275"/>
    </location>
</feature>
<feature type="compositionally biased region" description="Pro residues" evidence="1">
    <location>
        <begin position="923"/>
        <end position="937"/>
    </location>
</feature>
<feature type="compositionally biased region" description="Polar residues" evidence="1">
    <location>
        <begin position="213"/>
        <end position="224"/>
    </location>
</feature>
<feature type="compositionally biased region" description="Polar residues" evidence="1">
    <location>
        <begin position="770"/>
        <end position="780"/>
    </location>
</feature>
<dbReference type="InterPro" id="IPR035999">
    <property type="entry name" value="Sec7_dom_sf"/>
</dbReference>
<feature type="region of interest" description="Disordered" evidence="1">
    <location>
        <begin position="368"/>
        <end position="488"/>
    </location>
</feature>
<evidence type="ECO:0000259" key="2">
    <source>
        <dbReference type="PROSITE" id="PS50190"/>
    </source>
</evidence>
<dbReference type="STRING" id="1314674.A0A0D7B9G3"/>
<dbReference type="Pfam" id="PF01369">
    <property type="entry name" value="Sec7"/>
    <property type="match status" value="1"/>
</dbReference>
<feature type="region of interest" description="Disordered" evidence="1">
    <location>
        <begin position="1"/>
        <end position="336"/>
    </location>
</feature>
<feature type="compositionally biased region" description="Polar residues" evidence="1">
    <location>
        <begin position="856"/>
        <end position="868"/>
    </location>
</feature>
<dbReference type="InterPro" id="IPR000904">
    <property type="entry name" value="Sec7_dom"/>
</dbReference>
<feature type="compositionally biased region" description="Basic residues" evidence="1">
    <location>
        <begin position="95"/>
        <end position="106"/>
    </location>
</feature>
<feature type="compositionally biased region" description="Low complexity" evidence="1">
    <location>
        <begin position="879"/>
        <end position="894"/>
    </location>
</feature>
<organism evidence="3 4">
    <name type="scientific">Cylindrobasidium torrendii FP15055 ss-10</name>
    <dbReference type="NCBI Taxonomy" id="1314674"/>
    <lineage>
        <taxon>Eukaryota</taxon>
        <taxon>Fungi</taxon>
        <taxon>Dikarya</taxon>
        <taxon>Basidiomycota</taxon>
        <taxon>Agaricomycotina</taxon>
        <taxon>Agaricomycetes</taxon>
        <taxon>Agaricomycetidae</taxon>
        <taxon>Agaricales</taxon>
        <taxon>Marasmiineae</taxon>
        <taxon>Physalacriaceae</taxon>
        <taxon>Cylindrobasidium</taxon>
    </lineage>
</organism>
<keyword evidence="4" id="KW-1185">Reference proteome</keyword>
<feature type="compositionally biased region" description="Basic residues" evidence="1">
    <location>
        <begin position="283"/>
        <end position="294"/>
    </location>
</feature>
<dbReference type="Gene3D" id="1.10.1000.11">
    <property type="entry name" value="Arf Nucleotide-binding Site Opener,domain 2"/>
    <property type="match status" value="1"/>
</dbReference>
<feature type="compositionally biased region" description="Basic and acidic residues" evidence="1">
    <location>
        <begin position="600"/>
        <end position="619"/>
    </location>
</feature>
<dbReference type="GO" id="GO:0032012">
    <property type="term" value="P:regulation of ARF protein signal transduction"/>
    <property type="evidence" value="ECO:0007669"/>
    <property type="project" value="InterPro"/>
</dbReference>
<dbReference type="SMART" id="SM00222">
    <property type="entry name" value="Sec7"/>
    <property type="match status" value="1"/>
</dbReference>
<feature type="compositionally biased region" description="Pro residues" evidence="1">
    <location>
        <begin position="315"/>
        <end position="327"/>
    </location>
</feature>
<dbReference type="InterPro" id="IPR011993">
    <property type="entry name" value="PH-like_dom_sf"/>
</dbReference>
<feature type="compositionally biased region" description="Basic and acidic residues" evidence="1">
    <location>
        <begin position="712"/>
        <end position="721"/>
    </location>
</feature>
<feature type="compositionally biased region" description="Basic and acidic residues" evidence="1">
    <location>
        <begin position="226"/>
        <end position="267"/>
    </location>
</feature>
<feature type="compositionally biased region" description="Polar residues" evidence="1">
    <location>
        <begin position="552"/>
        <end position="579"/>
    </location>
</feature>
<evidence type="ECO:0000313" key="4">
    <source>
        <dbReference type="Proteomes" id="UP000054007"/>
    </source>
</evidence>
<feature type="region of interest" description="Disordered" evidence="1">
    <location>
        <begin position="676"/>
        <end position="790"/>
    </location>
</feature>
<evidence type="ECO:0000256" key="1">
    <source>
        <dbReference type="SAM" id="MobiDB-lite"/>
    </source>
</evidence>
<feature type="region of interest" description="Disordered" evidence="1">
    <location>
        <begin position="854"/>
        <end position="967"/>
    </location>
</feature>
<accession>A0A0D7B9G3</accession>
<dbReference type="SUPFAM" id="SSF48425">
    <property type="entry name" value="Sec7 domain"/>
    <property type="match status" value="1"/>
</dbReference>
<evidence type="ECO:0000313" key="3">
    <source>
        <dbReference type="EMBL" id="KIY66870.1"/>
    </source>
</evidence>
<reference evidence="3 4" key="1">
    <citation type="journal article" date="2015" name="Fungal Genet. Biol.">
        <title>Evolution of novel wood decay mechanisms in Agaricales revealed by the genome sequences of Fistulina hepatica and Cylindrobasidium torrendii.</title>
        <authorList>
            <person name="Floudas D."/>
            <person name="Held B.W."/>
            <person name="Riley R."/>
            <person name="Nagy L.G."/>
            <person name="Koehler G."/>
            <person name="Ransdell A.S."/>
            <person name="Younus H."/>
            <person name="Chow J."/>
            <person name="Chiniquy J."/>
            <person name="Lipzen A."/>
            <person name="Tritt A."/>
            <person name="Sun H."/>
            <person name="Haridas S."/>
            <person name="LaButti K."/>
            <person name="Ohm R.A."/>
            <person name="Kues U."/>
            <person name="Blanchette R.A."/>
            <person name="Grigoriev I.V."/>
            <person name="Minto R.E."/>
            <person name="Hibbett D.S."/>
        </authorList>
    </citation>
    <scope>NUCLEOTIDE SEQUENCE [LARGE SCALE GENOMIC DNA]</scope>
    <source>
        <strain evidence="3 4">FP15055 ss-10</strain>
    </source>
</reference>
<proteinExistence type="predicted"/>
<dbReference type="EMBL" id="KN880541">
    <property type="protein sequence ID" value="KIY66870.1"/>
    <property type="molecule type" value="Genomic_DNA"/>
</dbReference>
<feature type="compositionally biased region" description="Basic and acidic residues" evidence="1">
    <location>
        <begin position="382"/>
        <end position="398"/>
    </location>
</feature>
<dbReference type="OrthoDB" id="430364at2759"/>
<feature type="compositionally biased region" description="Polar residues" evidence="1">
    <location>
        <begin position="645"/>
        <end position="657"/>
    </location>
</feature>
<feature type="compositionally biased region" description="Low complexity" evidence="1">
    <location>
        <begin position="620"/>
        <end position="635"/>
    </location>
</feature>
<feature type="compositionally biased region" description="Low complexity" evidence="1">
    <location>
        <begin position="951"/>
        <end position="965"/>
    </location>
</feature>
<dbReference type="PROSITE" id="PS50190">
    <property type="entry name" value="SEC7"/>
    <property type="match status" value="1"/>
</dbReference>
<feature type="compositionally biased region" description="Low complexity" evidence="1">
    <location>
        <begin position="680"/>
        <end position="693"/>
    </location>
</feature>
<sequence length="1559" mass="171441">MEGGRRPRMHTEAVSEGEKGEDSRGETPDLDTPPPEPQIILGAEPERIETRLDALIPTTTNTAAQPIVAEYGMDEPTEEQAEPEVEEVTITRPPSRSRRRSRRRSKDIRNRSQTSTPTHGDSSPELNNTIDLSDAPALPTSSSAPFRMLRSPTPNAADPPRAMSPSASPVPGIPTLDDIRNRGLLQRSQSTASRQDAMAKLTGGLDHYDPAMSPSSGLRRNLTVSGDERQTAERTAARKQLFDRLTNRVGTKESEVEPTESNEHEPNSGEEQVEQPPRPPSSTRKRRRRSRSNKRGSASNPAVSDSDYITTSPSTPIPPSSPLPQTPLPSEILADWARAPTPAPNILFKPVTPSQSPYPYAQDYARASPLQFNGPSEPVFSPERHTPDRLDGERRIVVEDDEEDGEDVPSPFLPIRKTVTPPQRSPLNGSPIRVPHSSDAPSATSAESGLLGVPMYISESNTSHSDGFPRSPMQTPTKTHLGRGVDDDEEEVLFQSGLDQERDLSWVALPLEEYDDDVDEDVRPPSFQEEDDDHASVIIDSDPSPEIGVSQLPASPYSTTGISQSGLTHPSNDSISQSYPHRLSITERSPGAAVGEYTDTEERPESRRQGTWKRMKEFVRSGSSTGRRSRTNSVSARDRRDHTDSSISRESGGSLTSGRMDRLDSIFAVQQTSQLPIGHSPSASASVPVLSSAGQFSPVPMGPSNGGSPDFMRYKDPKLHPFPDLQQQAAQRREGMSPSPSTPDFHAQSRNDEPPISPLASRSQSREGTRSPTIGHQVSDTGMRIRYQNEPPPAINYIDLGAGNLENNDLPKTLGGVRRWMKVKNMFASGPISPDAASKKPSLSDLLKVRKDTEVYSDSSANGNTVTPNSPPLMTPQHSFSPSFASSLSSPRSPILHMAADVEQTPRGTRVLPPKGSTDPLPVFSPPTSSPPDPLSPTPDMSSASEYPAQTVSSSASSTSSSYSTDGGDRKAAIILQKLEENLARSSRSPMWGNAIERPRRNLVLSQAVLQVVNANTVKDRFLFLFTDMLVIAKPVNGHDGRIAQDQSFTVKSVVMLDQLKFTGDRFGNQTQKGLTYSLPVRNPVLLTFVRQFKKNPDLAISNLFSSLQVADDPALLGHLLFRTSELDRVQLGEYLSMRTSKLVLRSFLDQFAFFGLRLDRALRAFLLSVHVKDGASLSFLLDAFAVRWYEANAGVVAYNKSLAINLVHAIMRLNEHVHGGLAVSPGPSDPLANVHSRDFITAFRQSVETRGNRESYTLVSDDFLRDVFEAVLREQLCMAVATERTNELMNITIKRRLPEQLTYKTQSDPIFLRIPQPDAHLTIYLYGNGLVFDPPVLTFARSTEACFRVTGNSLGPKTFLMYRSGPSALKYTGLPLSCKVSVERAFMRHTFQVAFVNHVGEKRRYMFSMQDTIQKINWLDRAAELRKRYDESASVQSAKGNRLHRAIELMAFRALQDTLMGGKQESEDSGALGSVFKPNNHARSKSRSQVYHRQAGRHELELSSGTSDGPDDTADEYGDGRRVWTGKELVTHCEQNSSIGLFLSFLQVGPGHLEFGLS</sequence>
<protein>
    <recommendedName>
        <fullName evidence="2">SEC7 domain-containing protein</fullName>
    </recommendedName>
</protein>
<dbReference type="InterPro" id="IPR023394">
    <property type="entry name" value="Sec7_C_sf"/>
</dbReference>
<feature type="compositionally biased region" description="Polar residues" evidence="1">
    <location>
        <begin position="111"/>
        <end position="131"/>
    </location>
</feature>
<gene>
    <name evidence="3" type="ORF">CYLTODRAFT_423020</name>
</gene>